<proteinExistence type="inferred from homology"/>
<gene>
    <name evidence="9" type="ORF">Asppvi_001968</name>
</gene>
<evidence type="ECO:0000313" key="9">
    <source>
        <dbReference type="EMBL" id="GIJ92690.1"/>
    </source>
</evidence>
<dbReference type="SMART" id="SM00829">
    <property type="entry name" value="PKS_ER"/>
    <property type="match status" value="1"/>
</dbReference>
<dbReference type="GO" id="GO:0005737">
    <property type="term" value="C:cytoplasm"/>
    <property type="evidence" value="ECO:0007669"/>
    <property type="project" value="TreeGrafter"/>
</dbReference>
<evidence type="ECO:0000256" key="1">
    <source>
        <dbReference type="ARBA" id="ARBA00001947"/>
    </source>
</evidence>
<dbReference type="GO" id="GO:0004022">
    <property type="term" value="F:alcohol dehydrogenase (NAD+) activity"/>
    <property type="evidence" value="ECO:0007669"/>
    <property type="project" value="TreeGrafter"/>
</dbReference>
<dbReference type="InterPro" id="IPR036291">
    <property type="entry name" value="NAD(P)-bd_dom_sf"/>
</dbReference>
<dbReference type="Pfam" id="PF08240">
    <property type="entry name" value="ADH_N"/>
    <property type="match status" value="1"/>
</dbReference>
<evidence type="ECO:0000256" key="2">
    <source>
        <dbReference type="ARBA" id="ARBA00008072"/>
    </source>
</evidence>
<dbReference type="PROSITE" id="PS00059">
    <property type="entry name" value="ADH_ZINC"/>
    <property type="match status" value="1"/>
</dbReference>
<comment type="cofactor">
    <cofactor evidence="1 7">
        <name>Zn(2+)</name>
        <dbReference type="ChEBI" id="CHEBI:29105"/>
    </cofactor>
</comment>
<accession>A0A9P3BK01</accession>
<evidence type="ECO:0000259" key="8">
    <source>
        <dbReference type="SMART" id="SM00829"/>
    </source>
</evidence>
<dbReference type="PANTHER" id="PTHR42940">
    <property type="entry name" value="ALCOHOL DEHYDROGENASE 1-RELATED"/>
    <property type="match status" value="1"/>
</dbReference>
<dbReference type="InterPro" id="IPR013149">
    <property type="entry name" value="ADH-like_C"/>
</dbReference>
<dbReference type="Proteomes" id="UP001043456">
    <property type="component" value="Unassembled WGS sequence"/>
</dbReference>
<keyword evidence="4 7" id="KW-0862">Zinc</keyword>
<dbReference type="SUPFAM" id="SSF50129">
    <property type="entry name" value="GroES-like"/>
    <property type="match status" value="1"/>
</dbReference>
<dbReference type="RefSeq" id="XP_043163436.1">
    <property type="nucleotide sequence ID" value="XM_043307501.1"/>
</dbReference>
<keyword evidence="10" id="KW-1185">Reference proteome</keyword>
<dbReference type="InterPro" id="IPR002328">
    <property type="entry name" value="ADH_Zn_CS"/>
</dbReference>
<protein>
    <recommendedName>
        <fullName evidence="8">Enoyl reductase (ER) domain-containing protein</fullName>
    </recommendedName>
</protein>
<dbReference type="SUPFAM" id="SSF51735">
    <property type="entry name" value="NAD(P)-binding Rossmann-fold domains"/>
    <property type="match status" value="1"/>
</dbReference>
<evidence type="ECO:0000256" key="6">
    <source>
        <dbReference type="ARBA" id="ARBA00023027"/>
    </source>
</evidence>
<dbReference type="InterPro" id="IPR020843">
    <property type="entry name" value="ER"/>
</dbReference>
<feature type="domain" description="Enoyl reductase (ER)" evidence="8">
    <location>
        <begin position="16"/>
        <end position="316"/>
    </location>
</feature>
<evidence type="ECO:0000256" key="7">
    <source>
        <dbReference type="RuleBase" id="RU361277"/>
    </source>
</evidence>
<evidence type="ECO:0000256" key="5">
    <source>
        <dbReference type="ARBA" id="ARBA00023002"/>
    </source>
</evidence>
<dbReference type="Pfam" id="PF00107">
    <property type="entry name" value="ADH_zinc_N"/>
    <property type="match status" value="1"/>
</dbReference>
<keyword evidence="6" id="KW-0520">NAD</keyword>
<dbReference type="PANTHER" id="PTHR42940:SF7">
    <property type="entry name" value="ALCOHOL DEHYDROGENASE-LIKE N-TERMINAL DOMAIN-CONTAINING PROTEIN"/>
    <property type="match status" value="1"/>
</dbReference>
<dbReference type="AlphaFoldDB" id="A0A9P3BK01"/>
<comment type="caution">
    <text evidence="9">The sequence shown here is derived from an EMBL/GenBank/DDBJ whole genome shotgun (WGS) entry which is preliminary data.</text>
</comment>
<evidence type="ECO:0000256" key="4">
    <source>
        <dbReference type="ARBA" id="ARBA00022833"/>
    </source>
</evidence>
<name>A0A9P3BK01_9EURO</name>
<sequence>MTIAQTYKQAVFKSAGAPMVIEETPLTPPGPHQILVKVEACGVCFSDVFAQNNVMGGGFPIVPGHEIIGRVAAVGDNVPGWKVGDRIGGGWHGGHDGTCKACRKGWYQMCSSQVVNGETKNGGFAEYCLLNPEAAVRIPSHVPAAKYAPILCAGVSVFNSIRHMNVPVGETVAIQGVGGLGHLAIQYANKMGYRVVAISRDATKEKFVRELGAHEYIDSSKEDAEVALQKLGGVSLVVSTAPTAEVISPLLKGLGILGKLLILSVPGELPIDTATMVSDPQRFPGQVLTRAQLKYGLSVQVWPSGHATDSEDAIAFTELHNINCMVEEFPLEKANEAYGELSCPNHPNTGINPESSTEAMLKGTVRFRAVITME</sequence>
<keyword evidence="5" id="KW-0560">Oxidoreductase</keyword>
<dbReference type="InterPro" id="IPR011032">
    <property type="entry name" value="GroES-like_sf"/>
</dbReference>
<dbReference type="GO" id="GO:0008270">
    <property type="term" value="F:zinc ion binding"/>
    <property type="evidence" value="ECO:0007669"/>
    <property type="project" value="InterPro"/>
</dbReference>
<dbReference type="InterPro" id="IPR013154">
    <property type="entry name" value="ADH-like_N"/>
</dbReference>
<dbReference type="Gene3D" id="3.40.50.720">
    <property type="entry name" value="NAD(P)-binding Rossmann-like Domain"/>
    <property type="match status" value="1"/>
</dbReference>
<reference evidence="9 10" key="1">
    <citation type="submission" date="2018-10" db="EMBL/GenBank/DDBJ databases">
        <title>Pan-genome distribution and transcriptional activeness of fungal secondary metabolism genes in Aspergillus section Fumigati.</title>
        <authorList>
            <person name="Takahashi H."/>
            <person name="Umemura M."/>
            <person name="Ninomiya A."/>
            <person name="Kusuya Y."/>
            <person name="Urayama S."/>
            <person name="Shimizu M."/>
            <person name="Watanabe A."/>
            <person name="Kamei K."/>
            <person name="Yaguchi T."/>
            <person name="Hagiwara D."/>
        </authorList>
    </citation>
    <scope>NUCLEOTIDE SEQUENCE [LARGE SCALE GENOMIC DNA]</scope>
    <source>
        <strain evidence="9 10">IFM 55266</strain>
    </source>
</reference>
<dbReference type="FunFam" id="3.40.50.720:FF:000039">
    <property type="entry name" value="Alcohol dehydrogenase AdhP"/>
    <property type="match status" value="1"/>
</dbReference>
<organism evidence="9 10">
    <name type="scientific">Aspergillus pseudoviridinutans</name>
    <dbReference type="NCBI Taxonomy" id="1517512"/>
    <lineage>
        <taxon>Eukaryota</taxon>
        <taxon>Fungi</taxon>
        <taxon>Dikarya</taxon>
        <taxon>Ascomycota</taxon>
        <taxon>Pezizomycotina</taxon>
        <taxon>Eurotiomycetes</taxon>
        <taxon>Eurotiomycetidae</taxon>
        <taxon>Eurotiales</taxon>
        <taxon>Aspergillaceae</taxon>
        <taxon>Aspergillus</taxon>
        <taxon>Aspergillus subgen. Fumigati</taxon>
    </lineage>
</organism>
<evidence type="ECO:0000256" key="3">
    <source>
        <dbReference type="ARBA" id="ARBA00022723"/>
    </source>
</evidence>
<dbReference type="GeneID" id="67000580"/>
<dbReference type="EMBL" id="BHVY01000010">
    <property type="protein sequence ID" value="GIJ92690.1"/>
    <property type="molecule type" value="Genomic_DNA"/>
</dbReference>
<keyword evidence="3 7" id="KW-0479">Metal-binding</keyword>
<evidence type="ECO:0000313" key="10">
    <source>
        <dbReference type="Proteomes" id="UP001043456"/>
    </source>
</evidence>
<dbReference type="OrthoDB" id="1560166at2759"/>
<dbReference type="Gene3D" id="3.90.180.10">
    <property type="entry name" value="Medium-chain alcohol dehydrogenases, catalytic domain"/>
    <property type="match status" value="1"/>
</dbReference>
<comment type="similarity">
    <text evidence="2 7">Belongs to the zinc-containing alcohol dehydrogenase family.</text>
</comment>